<evidence type="ECO:0000313" key="2">
    <source>
        <dbReference type="EMBL" id="RPA97407.1"/>
    </source>
</evidence>
<dbReference type="EMBL" id="ML120405">
    <property type="protein sequence ID" value="RPA97407.1"/>
    <property type="molecule type" value="Genomic_DNA"/>
</dbReference>
<feature type="transmembrane region" description="Helical" evidence="1">
    <location>
        <begin position="12"/>
        <end position="31"/>
    </location>
</feature>
<evidence type="ECO:0000313" key="3">
    <source>
        <dbReference type="Proteomes" id="UP000276215"/>
    </source>
</evidence>
<sequence length="80" mass="9072">MGRPRRSQDGNPIACVCVFLLMVVVVFLPFVTSTQKYPQTKKYLSPTSTHHLLYPQTFTSLQPSNLEIQIRTGTRTKTTT</sequence>
<keyword evidence="3" id="KW-1185">Reference proteome</keyword>
<name>A0A3N4JJG2_9PEZI</name>
<accession>A0A3N4JJG2</accession>
<keyword evidence="1" id="KW-0812">Transmembrane</keyword>
<keyword evidence="1" id="KW-1133">Transmembrane helix</keyword>
<dbReference type="AlphaFoldDB" id="A0A3N4JJG2"/>
<reference evidence="2 3" key="1">
    <citation type="journal article" date="2018" name="Nat. Ecol. Evol.">
        <title>Pezizomycetes genomes reveal the molecular basis of ectomycorrhizal truffle lifestyle.</title>
        <authorList>
            <person name="Murat C."/>
            <person name="Payen T."/>
            <person name="Noel B."/>
            <person name="Kuo A."/>
            <person name="Morin E."/>
            <person name="Chen J."/>
            <person name="Kohler A."/>
            <person name="Krizsan K."/>
            <person name="Balestrini R."/>
            <person name="Da Silva C."/>
            <person name="Montanini B."/>
            <person name="Hainaut M."/>
            <person name="Levati E."/>
            <person name="Barry K.W."/>
            <person name="Belfiori B."/>
            <person name="Cichocki N."/>
            <person name="Clum A."/>
            <person name="Dockter R.B."/>
            <person name="Fauchery L."/>
            <person name="Guy J."/>
            <person name="Iotti M."/>
            <person name="Le Tacon F."/>
            <person name="Lindquist E.A."/>
            <person name="Lipzen A."/>
            <person name="Malagnac F."/>
            <person name="Mello A."/>
            <person name="Molinier V."/>
            <person name="Miyauchi S."/>
            <person name="Poulain J."/>
            <person name="Riccioni C."/>
            <person name="Rubini A."/>
            <person name="Sitrit Y."/>
            <person name="Splivallo R."/>
            <person name="Traeger S."/>
            <person name="Wang M."/>
            <person name="Zifcakova L."/>
            <person name="Wipf D."/>
            <person name="Zambonelli A."/>
            <person name="Paolocci F."/>
            <person name="Nowrousian M."/>
            <person name="Ottonello S."/>
            <person name="Baldrian P."/>
            <person name="Spatafora J.W."/>
            <person name="Henrissat B."/>
            <person name="Nagy L.G."/>
            <person name="Aury J.M."/>
            <person name="Wincker P."/>
            <person name="Grigoriev I.V."/>
            <person name="Bonfante P."/>
            <person name="Martin F.M."/>
        </authorList>
    </citation>
    <scope>NUCLEOTIDE SEQUENCE [LARGE SCALE GENOMIC DNA]</scope>
    <source>
        <strain evidence="2 3">120613-1</strain>
    </source>
</reference>
<protein>
    <submittedName>
        <fullName evidence="2">Uncharacterized protein</fullName>
    </submittedName>
</protein>
<dbReference type="Proteomes" id="UP000276215">
    <property type="component" value="Unassembled WGS sequence"/>
</dbReference>
<keyword evidence="1" id="KW-0472">Membrane</keyword>
<gene>
    <name evidence="2" type="ORF">L873DRAFT_1809956</name>
</gene>
<evidence type="ECO:0000256" key="1">
    <source>
        <dbReference type="SAM" id="Phobius"/>
    </source>
</evidence>
<proteinExistence type="predicted"/>
<organism evidence="2 3">
    <name type="scientific">Choiromyces venosus 120613-1</name>
    <dbReference type="NCBI Taxonomy" id="1336337"/>
    <lineage>
        <taxon>Eukaryota</taxon>
        <taxon>Fungi</taxon>
        <taxon>Dikarya</taxon>
        <taxon>Ascomycota</taxon>
        <taxon>Pezizomycotina</taxon>
        <taxon>Pezizomycetes</taxon>
        <taxon>Pezizales</taxon>
        <taxon>Tuberaceae</taxon>
        <taxon>Choiromyces</taxon>
    </lineage>
</organism>